<dbReference type="GO" id="GO:0016831">
    <property type="term" value="F:carboxy-lyase activity"/>
    <property type="evidence" value="ECO:0007669"/>
    <property type="project" value="InterPro"/>
</dbReference>
<dbReference type="GO" id="GO:0005737">
    <property type="term" value="C:cytoplasm"/>
    <property type="evidence" value="ECO:0007669"/>
    <property type="project" value="TreeGrafter"/>
</dbReference>
<dbReference type="GO" id="GO:0016787">
    <property type="term" value="F:hydrolase activity"/>
    <property type="evidence" value="ECO:0007669"/>
    <property type="project" value="InterPro"/>
</dbReference>
<dbReference type="Proteomes" id="UP001169242">
    <property type="component" value="Unassembled WGS sequence"/>
</dbReference>
<protein>
    <submittedName>
        <fullName evidence="3">Amidohydrolase family protein</fullName>
    </submittedName>
</protein>
<dbReference type="PANTHER" id="PTHR21240">
    <property type="entry name" value="2-AMINO-3-CARBOXYLMUCONATE-6-SEMIALDEHYDE DECARBOXYLASE"/>
    <property type="match status" value="1"/>
</dbReference>
<accession>A0AA42DSY1</accession>
<dbReference type="EMBL" id="JAQIFT010000068">
    <property type="protein sequence ID" value="MDA3733737.1"/>
    <property type="molecule type" value="Genomic_DNA"/>
</dbReference>
<dbReference type="AlphaFoldDB" id="A0AA42DSY1"/>
<dbReference type="SUPFAM" id="SSF51556">
    <property type="entry name" value="Metallo-dependent hydrolases"/>
    <property type="match status" value="1"/>
</dbReference>
<name>A0AA42DSY1_9FIRM</name>
<keyword evidence="1" id="KW-0456">Lyase</keyword>
<proteinExistence type="predicted"/>
<evidence type="ECO:0000313" key="3">
    <source>
        <dbReference type="EMBL" id="MDA3733737.1"/>
    </source>
</evidence>
<evidence type="ECO:0000256" key="1">
    <source>
        <dbReference type="ARBA" id="ARBA00023239"/>
    </source>
</evidence>
<evidence type="ECO:0000313" key="4">
    <source>
        <dbReference type="Proteomes" id="UP001169242"/>
    </source>
</evidence>
<comment type="caution">
    <text evidence="3">The sequence shown here is derived from an EMBL/GenBank/DDBJ whole genome shotgun (WGS) entry which is preliminary data.</text>
</comment>
<dbReference type="GO" id="GO:0019748">
    <property type="term" value="P:secondary metabolic process"/>
    <property type="evidence" value="ECO:0007669"/>
    <property type="project" value="TreeGrafter"/>
</dbReference>
<feature type="domain" description="Amidohydrolase-related" evidence="2">
    <location>
        <begin position="3"/>
        <end position="273"/>
    </location>
</feature>
<dbReference type="PANTHER" id="PTHR21240:SF28">
    <property type="entry name" value="ISO-OROTATE DECARBOXYLASE (EUROFUNG)"/>
    <property type="match status" value="1"/>
</dbReference>
<dbReference type="InterPro" id="IPR006680">
    <property type="entry name" value="Amidohydro-rel"/>
</dbReference>
<evidence type="ECO:0000259" key="2">
    <source>
        <dbReference type="Pfam" id="PF04909"/>
    </source>
</evidence>
<gene>
    <name evidence="3" type="ORF">PBV87_19890</name>
</gene>
<dbReference type="RefSeq" id="WP_271013471.1">
    <property type="nucleotide sequence ID" value="NZ_JAQIFT010000068.1"/>
</dbReference>
<sequence length="283" mass="32849">MKIDTHIHITPPELIRDWKKIAEKEPYFKLLSETPHNKFATAEQVVEHLQSHQFDKGVVFGFSFQDMGLCRYVNDYTMEMVKKYPEELIGFMTFRAGHKDMNQEIERCYKGGLRGIGELFPQGQHMDLENLHKTELKEAAIAYQLPILLHANELVGHDYAGKTSIALKSIENFIRHHQEIPIILAHFGGGLIFYELMKELKEAFKNVYYDTAAGVFLYDRAIYKVIREIGVLEKVFFGTDYPLLPISRYEPSLADLTKEEKEQVMGQNAQKLFEKCGILKWKK</sequence>
<keyword evidence="4" id="KW-1185">Reference proteome</keyword>
<dbReference type="InterPro" id="IPR032466">
    <property type="entry name" value="Metal_Hydrolase"/>
</dbReference>
<dbReference type="InterPro" id="IPR032465">
    <property type="entry name" value="ACMSD"/>
</dbReference>
<dbReference type="Pfam" id="PF04909">
    <property type="entry name" value="Amidohydro_2"/>
    <property type="match status" value="1"/>
</dbReference>
<reference evidence="3" key="1">
    <citation type="journal article" date="2023" name="Int. J. Syst. Evol. Microbiol.">
        <title>&lt;i&gt;Holtiella tumoricola&lt;/i&gt; gen. nov. sp. nov., isolated from a human clinical sample.</title>
        <authorList>
            <person name="Allen-Vercoe E."/>
            <person name="Daigneault M.C."/>
            <person name="Vancuren S.J."/>
            <person name="Cochrane K."/>
            <person name="O'Neal L.L."/>
            <person name="Sankaranarayanan K."/>
            <person name="Lawson P.A."/>
        </authorList>
    </citation>
    <scope>NUCLEOTIDE SEQUENCE</scope>
    <source>
        <strain evidence="3">CC70A</strain>
    </source>
</reference>
<organism evidence="3 4">
    <name type="scientific">Holtiella tumoricola</name>
    <dbReference type="NCBI Taxonomy" id="3018743"/>
    <lineage>
        <taxon>Bacteria</taxon>
        <taxon>Bacillati</taxon>
        <taxon>Bacillota</taxon>
        <taxon>Clostridia</taxon>
        <taxon>Lachnospirales</taxon>
        <taxon>Cellulosilyticaceae</taxon>
        <taxon>Holtiella</taxon>
    </lineage>
</organism>
<dbReference type="Gene3D" id="3.20.20.140">
    <property type="entry name" value="Metal-dependent hydrolases"/>
    <property type="match status" value="1"/>
</dbReference>